<dbReference type="OrthoDB" id="9761045at2"/>
<evidence type="ECO:0000313" key="4">
    <source>
        <dbReference type="Proteomes" id="UP000236728"/>
    </source>
</evidence>
<keyword evidence="1" id="KW-1133">Transmembrane helix</keyword>
<keyword evidence="4" id="KW-1185">Reference proteome</keyword>
<dbReference type="Gene3D" id="1.50.10.10">
    <property type="match status" value="1"/>
</dbReference>
<proteinExistence type="predicted"/>
<dbReference type="Proteomes" id="UP000236728">
    <property type="component" value="Unassembled WGS sequence"/>
</dbReference>
<dbReference type="Pfam" id="PF17389">
    <property type="entry name" value="Bac_rhamnosid6H"/>
    <property type="match status" value="1"/>
</dbReference>
<dbReference type="AlphaFoldDB" id="A0A1H6AWP3"/>
<dbReference type="Gene3D" id="2.60.420.10">
    <property type="entry name" value="Maltose phosphorylase, domain 3"/>
    <property type="match status" value="1"/>
</dbReference>
<dbReference type="InterPro" id="IPR008928">
    <property type="entry name" value="6-hairpin_glycosidase_sf"/>
</dbReference>
<dbReference type="InterPro" id="IPR035396">
    <property type="entry name" value="Bac_rhamnosid6H"/>
</dbReference>
<dbReference type="GO" id="GO:0005975">
    <property type="term" value="P:carbohydrate metabolic process"/>
    <property type="evidence" value="ECO:0007669"/>
    <property type="project" value="InterPro"/>
</dbReference>
<organism evidence="3 4">
    <name type="scientific">Bryocella elongata</name>
    <dbReference type="NCBI Taxonomy" id="863522"/>
    <lineage>
        <taxon>Bacteria</taxon>
        <taxon>Pseudomonadati</taxon>
        <taxon>Acidobacteriota</taxon>
        <taxon>Terriglobia</taxon>
        <taxon>Terriglobales</taxon>
        <taxon>Acidobacteriaceae</taxon>
        <taxon>Bryocella</taxon>
    </lineage>
</organism>
<gene>
    <name evidence="3" type="ORF">SAMN05421819_3333</name>
</gene>
<reference evidence="3 4" key="1">
    <citation type="submission" date="2016-10" db="EMBL/GenBank/DDBJ databases">
        <authorList>
            <person name="de Groot N.N."/>
        </authorList>
    </citation>
    <scope>NUCLEOTIDE SEQUENCE [LARGE SCALE GENOMIC DNA]</scope>
    <source>
        <strain evidence="3 4">DSM 22489</strain>
    </source>
</reference>
<keyword evidence="1" id="KW-0812">Transmembrane</keyword>
<dbReference type="RefSeq" id="WP_160115204.1">
    <property type="nucleotide sequence ID" value="NZ_FNVA01000006.1"/>
</dbReference>
<name>A0A1H6AWP3_9BACT</name>
<evidence type="ECO:0000313" key="3">
    <source>
        <dbReference type="EMBL" id="SEG53059.1"/>
    </source>
</evidence>
<protein>
    <submittedName>
        <fullName evidence="3">Alpha-L-rhamnosidase</fullName>
    </submittedName>
</protein>
<accession>A0A1H6AWP3</accession>
<dbReference type="SUPFAM" id="SSF48208">
    <property type="entry name" value="Six-hairpin glycosidases"/>
    <property type="match status" value="1"/>
</dbReference>
<dbReference type="InterPro" id="IPR012341">
    <property type="entry name" value="6hp_glycosidase-like_sf"/>
</dbReference>
<evidence type="ECO:0000259" key="2">
    <source>
        <dbReference type="Pfam" id="PF17389"/>
    </source>
</evidence>
<feature type="transmembrane region" description="Helical" evidence="1">
    <location>
        <begin position="21"/>
        <end position="42"/>
    </location>
</feature>
<evidence type="ECO:0000256" key="1">
    <source>
        <dbReference type="SAM" id="Phobius"/>
    </source>
</evidence>
<dbReference type="EMBL" id="FNVA01000006">
    <property type="protein sequence ID" value="SEG53059.1"/>
    <property type="molecule type" value="Genomic_DNA"/>
</dbReference>
<sequence>MKPLQGEDRIPMPSALRSNACLRLLPLSVFVAVLLGSTGLVAQMTLPGPGPLDPVADATGAATERDVHKPLPEQYIWTAPEKSATTDRIAYVFPGINEKTEPHYFRTSFKVDAVPSRATLYVAGPRSAQIYLNGRLIEHVDTDVTHPVTMHVIAVPVEGTLRPGINVLAMKVVRGRGVTGFTNSALLIQETSGQVVVAKVVAREPWVNGPTLMLSGPEWRSTASPASGWEGTTFDDSAWKPVQALAGIEDTLDEFQWNADAGLYDWPGYDGISPFLAHRSIPVSAVMSSAPYRSQWSGLEQLTSAKPSAPLAIKLSQAVLPNAEAPTIVVDFGREITARMQFVSASNSLAKVAVQYGESYDEMMKNPYLGVNVVPIAPHGTGYGPKSSFRYAKVSFIEGAPDLAFSSITADDIFYPVTYKGSFESSDELLNRIWAVGAYTAHLCMQDDIWDSPKRDRGRWMGDTDVMGRTIEDAFDDRFLMRDTLDRLLGPAPVKQHVNGIPGYSAFWFTGVAQYIRQTGDLEWLRGTHERMLQLLAYVDKEFDENNVYANKTNVWLYVDWSPELNGDTQESRRASTLEFYAAYRDAAFLLRTLGDNDNAAKYEQRAAQIKAAAQQHLLDPRIGSFGTRWQTNAMAVLSGVAEPSQYNAIWQNSLDSVGHVRFNSLVTTPYYGYYVLAAMAKMDHREDALQWMRQYWGGMVRENATSFWEAYDPDWFKEDFHASLQADNRSGYFVSLAHGWSTGAMPWLMEQVLGIQSTGEGFSTVTIRPDLLDLKYARGSEPTPRGPLGVDIDGGTVSIDLPAGIVATVLVPVAHVGAMVMMNGNPTSGTSVEGGHRLAISLRAAGHYTFTSR</sequence>
<dbReference type="Gene3D" id="2.60.120.260">
    <property type="entry name" value="Galactose-binding domain-like"/>
    <property type="match status" value="1"/>
</dbReference>
<dbReference type="PANTHER" id="PTHR34987:SF4">
    <property type="entry name" value="ALPHA-L-RHAMNOSIDASE C-TERMINAL DOMAIN-CONTAINING PROTEIN"/>
    <property type="match status" value="1"/>
</dbReference>
<dbReference type="PANTHER" id="PTHR34987">
    <property type="entry name" value="C, PUTATIVE (AFU_ORTHOLOGUE AFUA_3G02880)-RELATED"/>
    <property type="match status" value="1"/>
</dbReference>
<keyword evidence="1" id="KW-0472">Membrane</keyword>
<feature type="domain" description="Alpha-L-rhamnosidase six-hairpin glycosidase" evidence="2">
    <location>
        <begin position="420"/>
        <end position="753"/>
    </location>
</feature>